<evidence type="ECO:0000256" key="8">
    <source>
        <dbReference type="ARBA" id="ARBA00040643"/>
    </source>
</evidence>
<keyword evidence="4" id="KW-0256">Endoplasmic reticulum</keyword>
<dbReference type="PANTHER" id="PTHR14463">
    <property type="entry name" value="LIPASE MATURATION FACTOR"/>
    <property type="match status" value="1"/>
</dbReference>
<keyword evidence="7" id="KW-0325">Glycoprotein</keyword>
<evidence type="ECO:0000256" key="7">
    <source>
        <dbReference type="ARBA" id="ARBA00023180"/>
    </source>
</evidence>
<evidence type="ECO:0000256" key="3">
    <source>
        <dbReference type="ARBA" id="ARBA00022692"/>
    </source>
</evidence>
<comment type="similarity">
    <text evidence="2">Belongs to the lipase maturation factor family.</text>
</comment>
<evidence type="ECO:0000313" key="12">
    <source>
        <dbReference type="EMBL" id="KRX09495.1"/>
    </source>
</evidence>
<dbReference type="OrthoDB" id="434126at2759"/>
<dbReference type="InterPro" id="IPR009613">
    <property type="entry name" value="LMF"/>
</dbReference>
<comment type="subcellular location">
    <subcellularLocation>
        <location evidence="1">Endoplasmic reticulum membrane</location>
        <topology evidence="1">Multi-pass membrane protein</topology>
    </subcellularLocation>
</comment>
<name>A0A0V0R4U8_PSEPJ</name>
<feature type="transmembrane region" description="Helical" evidence="9">
    <location>
        <begin position="229"/>
        <end position="248"/>
    </location>
</feature>
<reference evidence="12 13" key="1">
    <citation type="journal article" date="2015" name="Sci. Rep.">
        <title>Genome of the facultative scuticociliatosis pathogen Pseudocohnilembus persalinus provides insight into its virulence through horizontal gene transfer.</title>
        <authorList>
            <person name="Xiong J."/>
            <person name="Wang G."/>
            <person name="Cheng J."/>
            <person name="Tian M."/>
            <person name="Pan X."/>
            <person name="Warren A."/>
            <person name="Jiang C."/>
            <person name="Yuan D."/>
            <person name="Miao W."/>
        </authorList>
    </citation>
    <scope>NUCLEOTIDE SEQUENCE [LARGE SCALE GENOMIC DNA]</scope>
    <source>
        <strain evidence="12">36N120E</strain>
    </source>
</reference>
<dbReference type="PANTHER" id="PTHR14463:SF5">
    <property type="entry name" value="LIPASE MATURATION FACTOR 2"/>
    <property type="match status" value="1"/>
</dbReference>
<keyword evidence="5 9" id="KW-1133">Transmembrane helix</keyword>
<dbReference type="Pfam" id="PF06762">
    <property type="entry name" value="LMF1"/>
    <property type="match status" value="1"/>
</dbReference>
<evidence type="ECO:0000259" key="11">
    <source>
        <dbReference type="Pfam" id="PF25179"/>
    </source>
</evidence>
<evidence type="ECO:0000313" key="13">
    <source>
        <dbReference type="Proteomes" id="UP000054937"/>
    </source>
</evidence>
<feature type="transmembrane region" description="Helical" evidence="9">
    <location>
        <begin position="159"/>
        <end position="179"/>
    </location>
</feature>
<feature type="transmembrane region" description="Helical" evidence="9">
    <location>
        <begin position="276"/>
        <end position="295"/>
    </location>
</feature>
<dbReference type="Pfam" id="PF25179">
    <property type="entry name" value="LMF1_C"/>
    <property type="match status" value="1"/>
</dbReference>
<evidence type="ECO:0000256" key="4">
    <source>
        <dbReference type="ARBA" id="ARBA00022824"/>
    </source>
</evidence>
<keyword evidence="3 9" id="KW-0812">Transmembrane</keyword>
<feature type="transmembrane region" description="Helical" evidence="9">
    <location>
        <begin position="307"/>
        <end position="326"/>
    </location>
</feature>
<feature type="transmembrane region" description="Helical" evidence="9">
    <location>
        <begin position="12"/>
        <end position="32"/>
    </location>
</feature>
<dbReference type="GO" id="GO:0005789">
    <property type="term" value="C:endoplasmic reticulum membrane"/>
    <property type="evidence" value="ECO:0007669"/>
    <property type="project" value="UniProtKB-SubCell"/>
</dbReference>
<evidence type="ECO:0000259" key="10">
    <source>
        <dbReference type="Pfam" id="PF06762"/>
    </source>
</evidence>
<evidence type="ECO:0000256" key="1">
    <source>
        <dbReference type="ARBA" id="ARBA00004477"/>
    </source>
</evidence>
<evidence type="ECO:0000256" key="5">
    <source>
        <dbReference type="ARBA" id="ARBA00022989"/>
    </source>
</evidence>
<organism evidence="12 13">
    <name type="scientific">Pseudocohnilembus persalinus</name>
    <name type="common">Ciliate</name>
    <dbReference type="NCBI Taxonomy" id="266149"/>
    <lineage>
        <taxon>Eukaryota</taxon>
        <taxon>Sar</taxon>
        <taxon>Alveolata</taxon>
        <taxon>Ciliophora</taxon>
        <taxon>Intramacronucleata</taxon>
        <taxon>Oligohymenophorea</taxon>
        <taxon>Scuticociliatia</taxon>
        <taxon>Philasterida</taxon>
        <taxon>Pseudocohnilembidae</taxon>
        <taxon>Pseudocohnilembus</taxon>
    </lineage>
</organism>
<dbReference type="InterPro" id="IPR057434">
    <property type="entry name" value="LMF1/2_N"/>
</dbReference>
<keyword evidence="6 9" id="KW-0472">Membrane</keyword>
<feature type="domain" description="Lipase maturation factor 1/2 C-terminal" evidence="11">
    <location>
        <begin position="363"/>
        <end position="484"/>
    </location>
</feature>
<dbReference type="OMA" id="CILERGI"/>
<dbReference type="GO" id="GO:0051604">
    <property type="term" value="P:protein maturation"/>
    <property type="evidence" value="ECO:0007669"/>
    <property type="project" value="InterPro"/>
</dbReference>
<evidence type="ECO:0000256" key="9">
    <source>
        <dbReference type="SAM" id="Phobius"/>
    </source>
</evidence>
<keyword evidence="13" id="KW-1185">Reference proteome</keyword>
<sequence>MYQSIIIVGQSFAHFQWDTLLLEVGFLGIFFVPKQKKFRAKIYEKIKADQSKKEDSKFFKLQDQFYVSEFAAYAQELIKFVAFKLFLSSGLLKLLSKCPTWWNLTALEYHFWSQPLPHYLSWYFNLLPDYAKKMMVAGNFICLLGGSLLFYMPYRPLRITGAFLNFIMQLVCVVDDLFLAKYIPKIVKIFLNVPRDFKQIYQYQDLKLIKQKEKIDKSSNTHLLNQIKIVFDFAICAGLVMGIGLYFFPFDQFFVQKSKLAFNYEELRQFVLESPLLFVIQIIFAFCMISSGFYYSIKYYNELDSKFLTSIRRFFAILFAIGFYFLNVEKLIVPLEEGQNRTDYQSILSFKPLEYFNQRFFFCNSYGLFRRMTGIKGREELVFEGSINGQDWLEYEFQYKPTYLQNYPSFAMPFQPRLDWQLWFSAMRPELGEPYLVILMQKILKNSESVQSLFKVNPFEHENPQFIRIKKYLYKFTNLEEYKQTG</sequence>
<accession>A0A0V0R4U8</accession>
<protein>
    <recommendedName>
        <fullName evidence="8">Lipase maturation factor 2</fullName>
    </recommendedName>
</protein>
<feature type="domain" description="Lipase maturation factor 1/2 N-terminal" evidence="10">
    <location>
        <begin position="14"/>
        <end position="174"/>
    </location>
</feature>
<dbReference type="EMBL" id="LDAU01000048">
    <property type="protein sequence ID" value="KRX09495.1"/>
    <property type="molecule type" value="Genomic_DNA"/>
</dbReference>
<evidence type="ECO:0000256" key="6">
    <source>
        <dbReference type="ARBA" id="ARBA00023136"/>
    </source>
</evidence>
<dbReference type="Proteomes" id="UP000054937">
    <property type="component" value="Unassembled WGS sequence"/>
</dbReference>
<evidence type="ECO:0000256" key="2">
    <source>
        <dbReference type="ARBA" id="ARBA00005512"/>
    </source>
</evidence>
<gene>
    <name evidence="12" type="ORF">PPERSA_12238</name>
</gene>
<proteinExistence type="inferred from homology"/>
<comment type="caution">
    <text evidence="12">The sequence shown here is derived from an EMBL/GenBank/DDBJ whole genome shotgun (WGS) entry which is preliminary data.</text>
</comment>
<dbReference type="AlphaFoldDB" id="A0A0V0R4U8"/>
<dbReference type="InParanoid" id="A0A0V0R4U8"/>
<feature type="transmembrane region" description="Helical" evidence="9">
    <location>
        <begin position="134"/>
        <end position="153"/>
    </location>
</feature>
<dbReference type="InterPro" id="IPR057433">
    <property type="entry name" value="LMF1/2_C"/>
</dbReference>